<dbReference type="InterPro" id="IPR051531">
    <property type="entry name" value="N-acetyltransferase"/>
</dbReference>
<evidence type="ECO:0000313" key="2">
    <source>
        <dbReference type="EMBL" id="MDC9622718.1"/>
    </source>
</evidence>
<dbReference type="CDD" id="cd04301">
    <property type="entry name" value="NAT_SF"/>
    <property type="match status" value="1"/>
</dbReference>
<dbReference type="RefSeq" id="WP_273580277.1">
    <property type="nucleotide sequence ID" value="NZ_JAQRFO010000031.1"/>
</dbReference>
<gene>
    <name evidence="2" type="ORF">PSI22_14010</name>
</gene>
<feature type="domain" description="N-acetyltransferase" evidence="1">
    <location>
        <begin position="20"/>
        <end position="176"/>
    </location>
</feature>
<dbReference type="PANTHER" id="PTHR43792">
    <property type="entry name" value="GNAT FAMILY, PUTATIVE (AFU_ORTHOLOGUE AFUA_3G00765)-RELATED-RELATED"/>
    <property type="match status" value="1"/>
</dbReference>
<reference evidence="2 3" key="1">
    <citation type="submission" date="2023-02" db="EMBL/GenBank/DDBJ databases">
        <title>Entomopathogenic bacteria.</title>
        <authorList>
            <person name="Machado R.A."/>
        </authorList>
    </citation>
    <scope>NUCLEOTIDE SEQUENCE [LARGE SCALE GENOMIC DNA]</scope>
    <source>
        <strain evidence="2 3">XENO-7</strain>
    </source>
</reference>
<name>A0ABT5M4T6_9GAMM</name>
<dbReference type="PROSITE" id="PS51186">
    <property type="entry name" value="GNAT"/>
    <property type="match status" value="1"/>
</dbReference>
<dbReference type="Gene3D" id="3.40.630.30">
    <property type="match status" value="1"/>
</dbReference>
<dbReference type="SUPFAM" id="SSF55729">
    <property type="entry name" value="Acyl-CoA N-acyltransferases (Nat)"/>
    <property type="match status" value="1"/>
</dbReference>
<proteinExistence type="predicted"/>
<sequence>MFSEDNSLLFFTSRLILRQFEIKDFAKYQSYHSLPEVYKFLYSYPPADENMHAQFNRVMSPAFNNNGDEVRLAVILRENNDLAGEIMLRLTNKESQQGEIGCIFHPLYQRKSIGTESLGALIDISFEYFRCHRLYAKLDVLNLGSKRLVEKLGMRQEAHLLQNERVNGIWSDMYMYAILHNEWQAPKFLKR</sequence>
<organism evidence="2 3">
    <name type="scientific">Xenorhabdus aichiensis</name>
    <dbReference type="NCBI Taxonomy" id="3025874"/>
    <lineage>
        <taxon>Bacteria</taxon>
        <taxon>Pseudomonadati</taxon>
        <taxon>Pseudomonadota</taxon>
        <taxon>Gammaproteobacteria</taxon>
        <taxon>Enterobacterales</taxon>
        <taxon>Morganellaceae</taxon>
        <taxon>Xenorhabdus</taxon>
    </lineage>
</organism>
<dbReference type="InterPro" id="IPR000182">
    <property type="entry name" value="GNAT_dom"/>
</dbReference>
<dbReference type="Pfam" id="PF13302">
    <property type="entry name" value="Acetyltransf_3"/>
    <property type="match status" value="1"/>
</dbReference>
<evidence type="ECO:0000313" key="3">
    <source>
        <dbReference type="Proteomes" id="UP001214757"/>
    </source>
</evidence>
<protein>
    <submittedName>
        <fullName evidence="2">GNAT family protein</fullName>
    </submittedName>
</protein>
<accession>A0ABT5M4T6</accession>
<dbReference type="InterPro" id="IPR016181">
    <property type="entry name" value="Acyl_CoA_acyltransferase"/>
</dbReference>
<dbReference type="Proteomes" id="UP001214757">
    <property type="component" value="Unassembled WGS sequence"/>
</dbReference>
<dbReference type="EMBL" id="JAQRFO010000031">
    <property type="protein sequence ID" value="MDC9622718.1"/>
    <property type="molecule type" value="Genomic_DNA"/>
</dbReference>
<dbReference type="PANTHER" id="PTHR43792:SF1">
    <property type="entry name" value="N-ACETYLTRANSFERASE DOMAIN-CONTAINING PROTEIN"/>
    <property type="match status" value="1"/>
</dbReference>
<keyword evidence="3" id="KW-1185">Reference proteome</keyword>
<evidence type="ECO:0000259" key="1">
    <source>
        <dbReference type="PROSITE" id="PS51186"/>
    </source>
</evidence>
<comment type="caution">
    <text evidence="2">The sequence shown here is derived from an EMBL/GenBank/DDBJ whole genome shotgun (WGS) entry which is preliminary data.</text>
</comment>